<dbReference type="EMBL" id="QPJD01000007">
    <property type="protein sequence ID" value="RCW48106.1"/>
    <property type="molecule type" value="Genomic_DNA"/>
</dbReference>
<name>A0A368W5H9_9BACL</name>
<dbReference type="Proteomes" id="UP000252415">
    <property type="component" value="Unassembled WGS sequence"/>
</dbReference>
<gene>
    <name evidence="2" type="ORF">DFP97_107309</name>
</gene>
<evidence type="ECO:0000313" key="3">
    <source>
        <dbReference type="Proteomes" id="UP000252415"/>
    </source>
</evidence>
<dbReference type="Gene3D" id="3.40.50.1820">
    <property type="entry name" value="alpha/beta hydrolase"/>
    <property type="match status" value="1"/>
</dbReference>
<reference evidence="2 3" key="1">
    <citation type="submission" date="2018-07" db="EMBL/GenBank/DDBJ databases">
        <title>Genomic Encyclopedia of Type Strains, Phase III (KMG-III): the genomes of soil and plant-associated and newly described type strains.</title>
        <authorList>
            <person name="Whitman W."/>
        </authorList>
    </citation>
    <scope>NUCLEOTIDE SEQUENCE [LARGE SCALE GENOMIC DNA]</scope>
    <source>
        <strain evidence="2 3">CECT 7506</strain>
    </source>
</reference>
<dbReference type="SUPFAM" id="SSF53474">
    <property type="entry name" value="alpha/beta-Hydrolases"/>
    <property type="match status" value="1"/>
</dbReference>
<feature type="domain" description="Serine aminopeptidase S33" evidence="1">
    <location>
        <begin position="78"/>
        <end position="326"/>
    </location>
</feature>
<keyword evidence="3" id="KW-1185">Reference proteome</keyword>
<evidence type="ECO:0000313" key="2">
    <source>
        <dbReference type="EMBL" id="RCW48106.1"/>
    </source>
</evidence>
<dbReference type="AlphaFoldDB" id="A0A368W5H9"/>
<organism evidence="2 3">
    <name type="scientific">Paenibacillus prosopidis</name>
    <dbReference type="NCBI Taxonomy" id="630520"/>
    <lineage>
        <taxon>Bacteria</taxon>
        <taxon>Bacillati</taxon>
        <taxon>Bacillota</taxon>
        <taxon>Bacilli</taxon>
        <taxon>Bacillales</taxon>
        <taxon>Paenibacillaceae</taxon>
        <taxon>Paenibacillus</taxon>
    </lineage>
</organism>
<comment type="caution">
    <text evidence="2">The sequence shown here is derived from an EMBL/GenBank/DDBJ whole genome shotgun (WGS) entry which is preliminary data.</text>
</comment>
<accession>A0A368W5H9</accession>
<dbReference type="PANTHER" id="PTHR43329">
    <property type="entry name" value="EPOXIDE HYDROLASE"/>
    <property type="match status" value="1"/>
</dbReference>
<proteinExistence type="predicted"/>
<dbReference type="RefSeq" id="WP_245976198.1">
    <property type="nucleotide sequence ID" value="NZ_QPJD01000007.1"/>
</dbReference>
<sequence length="345" mass="39749">MKLLSRKREFEISGTGISTVEILNIGGIEQSILIQAEHIDKPVLLFIHGGPSMPLPGVSCRSRDYTVATTTKELIQHYVLVFWDQRGTGKSYHPSIPKESIKLSQFISDAEELVDYLRKRFNQDKIVIAAHSWGSIIGLSLTAKIPDKLHAYIGISQIVDWPENDRLCREWAINEAKKRGHKKAVDELTRLGEPPYIESFKQWGQLRKWLMKFNSMIYKDKEIQPPSLLDAVKIMLHSPDYTLKDIYNSFYKGFIFSFTQQMIEDFSTVNFIKSSKKIDIPIYFIHGRKDVHVYGNLVQTYFDHLNATKSKHLFWVEKSSHMFHPDDAKEIENILIKHVGAAIGQ</sequence>
<dbReference type="InterPro" id="IPR029058">
    <property type="entry name" value="AB_hydrolase_fold"/>
</dbReference>
<dbReference type="InterPro" id="IPR022742">
    <property type="entry name" value="Hydrolase_4"/>
</dbReference>
<dbReference type="Pfam" id="PF12146">
    <property type="entry name" value="Hydrolase_4"/>
    <property type="match status" value="1"/>
</dbReference>
<protein>
    <submittedName>
        <fullName evidence="2">Pimeloyl-ACP methyl ester carboxylesterase</fullName>
    </submittedName>
</protein>
<evidence type="ECO:0000259" key="1">
    <source>
        <dbReference type="Pfam" id="PF12146"/>
    </source>
</evidence>